<dbReference type="InterPro" id="IPR036162">
    <property type="entry name" value="Resolvase-like_N_sf"/>
</dbReference>
<sequence>MSKQCYGNNFRYAPGMELGYARVSTTKQDLDRQIDALTKAGIDPANIYVDKKSGATTDRPGLTALLEYARDGDVIVTHTLDRLGRNVRDTLNLIHDLRERGIGIRNLADPIRIDSSNPDDPMAQLAVVLLALFAQMERTYTLERAAHAREVATAKGRRTGRPSVVTESQLAHAIQLRDAGATAAEITAKTGMTRSTLYRHLPPRPAEQVTAATPLAPVEALTENVTLPPASAANPRPGEDRLMCPTCGYRPPTSREAVPHLNDLDTVWLHLDGAGRVREQRHCVRCQPHERVTAVACGRCGDGPLVIDAEPDADLSAAIRRWLERQGWRTTPNLLCSYHI</sequence>
<dbReference type="GO" id="GO:0003677">
    <property type="term" value="F:DNA binding"/>
    <property type="evidence" value="ECO:0007669"/>
    <property type="project" value="UniProtKB-KW"/>
</dbReference>
<dbReference type="AlphaFoldDB" id="A0A1G6MNE0"/>
<dbReference type="CDD" id="cd00569">
    <property type="entry name" value="HTH_Hin_like"/>
    <property type="match status" value="1"/>
</dbReference>
<dbReference type="SUPFAM" id="SSF46689">
    <property type="entry name" value="Homeodomain-like"/>
    <property type="match status" value="1"/>
</dbReference>
<keyword evidence="2" id="KW-0229">DNA integration</keyword>
<evidence type="ECO:0000256" key="4">
    <source>
        <dbReference type="ARBA" id="ARBA00023172"/>
    </source>
</evidence>
<dbReference type="SUPFAM" id="SSF53041">
    <property type="entry name" value="Resolvase-like"/>
    <property type="match status" value="1"/>
</dbReference>
<dbReference type="STRING" id="168276.SAMN05444580_101237"/>
<dbReference type="Gene3D" id="1.10.10.60">
    <property type="entry name" value="Homeodomain-like"/>
    <property type="match status" value="1"/>
</dbReference>
<protein>
    <submittedName>
        <fullName evidence="8">Site-specific DNA recombinase</fullName>
    </submittedName>
</protein>
<dbReference type="PANTHER" id="PTHR30461:SF26">
    <property type="entry name" value="RESOLVASE HOMOLOG YNEB"/>
    <property type="match status" value="1"/>
</dbReference>
<evidence type="ECO:0000313" key="9">
    <source>
        <dbReference type="Proteomes" id="UP000199417"/>
    </source>
</evidence>
<dbReference type="PANTHER" id="PTHR30461">
    <property type="entry name" value="DNA-INVERTASE FROM LAMBDOID PROPHAGE"/>
    <property type="match status" value="1"/>
</dbReference>
<dbReference type="Gene3D" id="3.40.50.1390">
    <property type="entry name" value="Resolvase, N-terminal catalytic domain"/>
    <property type="match status" value="1"/>
</dbReference>
<dbReference type="Pfam" id="PF00239">
    <property type="entry name" value="Resolvase"/>
    <property type="match status" value="1"/>
</dbReference>
<dbReference type="InterPro" id="IPR009057">
    <property type="entry name" value="Homeodomain-like_sf"/>
</dbReference>
<dbReference type="EMBL" id="FNAB01000001">
    <property type="protein sequence ID" value="SDC56737.1"/>
    <property type="molecule type" value="Genomic_DNA"/>
</dbReference>
<feature type="active site" description="O-(5'-phospho-DNA)-serine intermediate" evidence="5 6">
    <location>
        <position position="24"/>
    </location>
</feature>
<evidence type="ECO:0000256" key="2">
    <source>
        <dbReference type="ARBA" id="ARBA00022908"/>
    </source>
</evidence>
<name>A0A1G6MNE0_9NOCA</name>
<dbReference type="InterPro" id="IPR050639">
    <property type="entry name" value="SSR_resolvase"/>
</dbReference>
<dbReference type="SMART" id="SM00857">
    <property type="entry name" value="Resolvase"/>
    <property type="match status" value="1"/>
</dbReference>
<organism evidence="8 9">
    <name type="scientific">Rhodococcus tukisamuensis</name>
    <dbReference type="NCBI Taxonomy" id="168276"/>
    <lineage>
        <taxon>Bacteria</taxon>
        <taxon>Bacillati</taxon>
        <taxon>Actinomycetota</taxon>
        <taxon>Actinomycetes</taxon>
        <taxon>Mycobacteriales</taxon>
        <taxon>Nocardiaceae</taxon>
        <taxon>Rhodococcus</taxon>
    </lineage>
</organism>
<evidence type="ECO:0000256" key="6">
    <source>
        <dbReference type="PROSITE-ProRule" id="PRU10137"/>
    </source>
</evidence>
<dbReference type="GO" id="GO:0000150">
    <property type="term" value="F:DNA strand exchange activity"/>
    <property type="evidence" value="ECO:0007669"/>
    <property type="project" value="InterPro"/>
</dbReference>
<dbReference type="CDD" id="cd03768">
    <property type="entry name" value="SR_ResInv"/>
    <property type="match status" value="1"/>
</dbReference>
<evidence type="ECO:0000256" key="5">
    <source>
        <dbReference type="PIRSR" id="PIRSR606118-50"/>
    </source>
</evidence>
<evidence type="ECO:0000256" key="3">
    <source>
        <dbReference type="ARBA" id="ARBA00023125"/>
    </source>
</evidence>
<dbReference type="PROSITE" id="PS51736">
    <property type="entry name" value="RECOMBINASES_3"/>
    <property type="match status" value="1"/>
</dbReference>
<keyword evidence="4" id="KW-0233">DNA recombination</keyword>
<keyword evidence="3" id="KW-0238">DNA-binding</keyword>
<comment type="similarity">
    <text evidence="1">Belongs to the site-specific recombinase resolvase family.</text>
</comment>
<feature type="domain" description="Resolvase/invertase-type recombinase catalytic" evidence="7">
    <location>
        <begin position="16"/>
        <end position="156"/>
    </location>
</feature>
<dbReference type="Pfam" id="PF02796">
    <property type="entry name" value="HTH_7"/>
    <property type="match status" value="1"/>
</dbReference>
<evidence type="ECO:0000256" key="1">
    <source>
        <dbReference type="ARBA" id="ARBA00009913"/>
    </source>
</evidence>
<accession>A0A1G6MNE0</accession>
<dbReference type="GO" id="GO:0015074">
    <property type="term" value="P:DNA integration"/>
    <property type="evidence" value="ECO:0007669"/>
    <property type="project" value="UniProtKB-KW"/>
</dbReference>
<dbReference type="InterPro" id="IPR006120">
    <property type="entry name" value="Resolvase_HTH_dom"/>
</dbReference>
<keyword evidence="9" id="KW-1185">Reference proteome</keyword>
<evidence type="ECO:0000259" key="7">
    <source>
        <dbReference type="PROSITE" id="PS51736"/>
    </source>
</evidence>
<reference evidence="8 9" key="1">
    <citation type="submission" date="2016-10" db="EMBL/GenBank/DDBJ databases">
        <authorList>
            <person name="de Groot N.N."/>
        </authorList>
    </citation>
    <scope>NUCLEOTIDE SEQUENCE [LARGE SCALE GENOMIC DNA]</scope>
    <source>
        <strain evidence="8 9">JCM 11308</strain>
    </source>
</reference>
<proteinExistence type="inferred from homology"/>
<dbReference type="Proteomes" id="UP000199417">
    <property type="component" value="Unassembled WGS sequence"/>
</dbReference>
<evidence type="ECO:0000313" key="8">
    <source>
        <dbReference type="EMBL" id="SDC56737.1"/>
    </source>
</evidence>
<dbReference type="InterPro" id="IPR006119">
    <property type="entry name" value="Resolv_N"/>
</dbReference>
<gene>
    <name evidence="8" type="ORF">SAMN05444580_101237</name>
</gene>
<dbReference type="PROSITE" id="PS00397">
    <property type="entry name" value="RECOMBINASES_1"/>
    <property type="match status" value="1"/>
</dbReference>
<dbReference type="InterPro" id="IPR006118">
    <property type="entry name" value="Recombinase_CS"/>
</dbReference>
<dbReference type="PROSITE" id="PS00398">
    <property type="entry name" value="RECOMBINASES_2"/>
    <property type="match status" value="1"/>
</dbReference>